<dbReference type="InterPro" id="IPR023885">
    <property type="entry name" value="4Fe4S-binding_SPASM_dom"/>
</dbReference>
<dbReference type="PANTHER" id="PTHR11228:SF7">
    <property type="entry name" value="PQQA PEPTIDE CYCLASE"/>
    <property type="match status" value="1"/>
</dbReference>
<dbReference type="RefSeq" id="WP_358631665.1">
    <property type="nucleotide sequence ID" value="NZ_JBFAEV010000003.1"/>
</dbReference>
<keyword evidence="3" id="KW-0408">Iron</keyword>
<dbReference type="PANTHER" id="PTHR11228">
    <property type="entry name" value="RADICAL SAM DOMAIN PROTEIN"/>
    <property type="match status" value="1"/>
</dbReference>
<protein>
    <submittedName>
        <fullName evidence="6">Radical SAM/SPASM domain-containing protein</fullName>
    </submittedName>
</protein>
<evidence type="ECO:0000256" key="4">
    <source>
        <dbReference type="ARBA" id="ARBA00023014"/>
    </source>
</evidence>
<feature type="domain" description="Radical SAM core" evidence="5">
    <location>
        <begin position="95"/>
        <end position="303"/>
    </location>
</feature>
<dbReference type="Pfam" id="PF04055">
    <property type="entry name" value="Radical_SAM"/>
    <property type="match status" value="1"/>
</dbReference>
<evidence type="ECO:0000256" key="1">
    <source>
        <dbReference type="ARBA" id="ARBA00022691"/>
    </source>
</evidence>
<comment type="caution">
    <text evidence="6">The sequence shown here is derived from an EMBL/GenBank/DDBJ whole genome shotgun (WGS) entry which is preliminary data.</text>
</comment>
<keyword evidence="7" id="KW-1185">Reference proteome</keyword>
<dbReference type="PROSITE" id="PS51918">
    <property type="entry name" value="RADICAL_SAM"/>
    <property type="match status" value="1"/>
</dbReference>
<dbReference type="CDD" id="cd01335">
    <property type="entry name" value="Radical_SAM"/>
    <property type="match status" value="1"/>
</dbReference>
<keyword evidence="2" id="KW-0479">Metal-binding</keyword>
<proteinExistence type="predicted"/>
<evidence type="ECO:0000256" key="2">
    <source>
        <dbReference type="ARBA" id="ARBA00022723"/>
    </source>
</evidence>
<sequence length="466" mass="50565">MPERAPLVLIPQFFGSLVFDRRTSRYLPFDAEATDVLRRLRAHPIDRLLAETDDADRRGRIQRFFEHFYDLGFFTVDGRFAGAVHDDLDVPPDHLTGPLAVHLEVIASCNLGCTHCFAGDLPRREKRLSLEEIDRLFAEMARLGAFRLGLTGGEPLLRKDIFQIVDLALAHGLAPCITTNGLLITEEIAKEFGKRELVWLNVSLEGATAETNDRVRGPGTFAKVLDRLAVLRKHARFTLAFTIMRTNLDEIDACAELAHEVGADTAVFRPLYPVGVAERNQELMPSFADYTEALNGLSRLGGPSPGNPASPGDPVALHHIDPFSPHSRQETQSVIHQNYGCGAGNLVCSVSVSGDVNPCSFLGPDFVAANVRETSLAEIWHHSAGFQAIRALPHTDPASGHGQTATFAGGCRARSLVLAGSVNAPDPWIAEQVQAEARSGSAVRNPLVILDVSAQPRGRGCHGSCG</sequence>
<reference evidence="6 7" key="1">
    <citation type="submission" date="2024-11" db="EMBL/GenBank/DDBJ databases">
        <title>The Natural Products Discovery Center: Release of the First 8490 Sequenced Strains for Exploring Actinobacteria Biosynthetic Diversity.</title>
        <authorList>
            <person name="Kalkreuter E."/>
            <person name="Kautsar S.A."/>
            <person name="Yang D."/>
            <person name="Bader C.D."/>
            <person name="Teijaro C.N."/>
            <person name="Fluegel L."/>
            <person name="Davis C.M."/>
            <person name="Simpson J.R."/>
            <person name="Lauterbach L."/>
            <person name="Steele A.D."/>
            <person name="Gui C."/>
            <person name="Meng S."/>
            <person name="Li G."/>
            <person name="Viehrig K."/>
            <person name="Ye F."/>
            <person name="Su P."/>
            <person name="Kiefer A.F."/>
            <person name="Nichols A."/>
            <person name="Cepeda A.J."/>
            <person name="Yan W."/>
            <person name="Fan B."/>
            <person name="Jiang Y."/>
            <person name="Adhikari A."/>
            <person name="Zheng C.-J."/>
            <person name="Schuster L."/>
            <person name="Cowan T.M."/>
            <person name="Smanski M.J."/>
            <person name="Chevrette M.G."/>
            <person name="De Carvalho L.P.S."/>
            <person name="Shen B."/>
        </authorList>
    </citation>
    <scope>NUCLEOTIDE SEQUENCE [LARGE SCALE GENOMIC DNA]</scope>
    <source>
        <strain evidence="6 7">NPDC020863</strain>
    </source>
</reference>
<dbReference type="InterPro" id="IPR006638">
    <property type="entry name" value="Elp3/MiaA/NifB-like_rSAM"/>
</dbReference>
<dbReference type="SUPFAM" id="SSF102114">
    <property type="entry name" value="Radical SAM enzymes"/>
    <property type="match status" value="1"/>
</dbReference>
<dbReference type="EMBL" id="JBJDQH010000010">
    <property type="protein sequence ID" value="MFK4269183.1"/>
    <property type="molecule type" value="Genomic_DNA"/>
</dbReference>
<name>A0ABW8LTF0_9ACTN</name>
<dbReference type="Gene3D" id="3.20.20.70">
    <property type="entry name" value="Aldolase class I"/>
    <property type="match status" value="1"/>
</dbReference>
<dbReference type="SFLD" id="SFLDG01386">
    <property type="entry name" value="main_SPASM_domain-containing"/>
    <property type="match status" value="1"/>
</dbReference>
<evidence type="ECO:0000259" key="5">
    <source>
        <dbReference type="PROSITE" id="PS51918"/>
    </source>
</evidence>
<dbReference type="SFLD" id="SFLDS00029">
    <property type="entry name" value="Radical_SAM"/>
    <property type="match status" value="1"/>
</dbReference>
<evidence type="ECO:0000256" key="3">
    <source>
        <dbReference type="ARBA" id="ARBA00023004"/>
    </source>
</evidence>
<evidence type="ECO:0000313" key="6">
    <source>
        <dbReference type="EMBL" id="MFK4269183.1"/>
    </source>
</evidence>
<keyword evidence="1" id="KW-0949">S-adenosyl-L-methionine</keyword>
<dbReference type="Pfam" id="PF13186">
    <property type="entry name" value="SPASM"/>
    <property type="match status" value="1"/>
</dbReference>
<dbReference type="InterPro" id="IPR058240">
    <property type="entry name" value="rSAM_sf"/>
</dbReference>
<dbReference type="SMART" id="SM00729">
    <property type="entry name" value="Elp3"/>
    <property type="match status" value="1"/>
</dbReference>
<keyword evidence="4" id="KW-0411">Iron-sulfur</keyword>
<dbReference type="InterPro" id="IPR050377">
    <property type="entry name" value="Radical_SAM_PqqE_MftC-like"/>
</dbReference>
<accession>A0ABW8LTF0</accession>
<dbReference type="InterPro" id="IPR013785">
    <property type="entry name" value="Aldolase_TIM"/>
</dbReference>
<organism evidence="6 7">
    <name type="scientific">Streptomyces milbemycinicus</name>
    <dbReference type="NCBI Taxonomy" id="476552"/>
    <lineage>
        <taxon>Bacteria</taxon>
        <taxon>Bacillati</taxon>
        <taxon>Actinomycetota</taxon>
        <taxon>Actinomycetes</taxon>
        <taxon>Kitasatosporales</taxon>
        <taxon>Streptomycetaceae</taxon>
        <taxon>Streptomyces</taxon>
    </lineage>
</organism>
<gene>
    <name evidence="6" type="ORF">ACI2L5_30210</name>
</gene>
<dbReference type="Proteomes" id="UP001620295">
    <property type="component" value="Unassembled WGS sequence"/>
</dbReference>
<evidence type="ECO:0000313" key="7">
    <source>
        <dbReference type="Proteomes" id="UP001620295"/>
    </source>
</evidence>
<dbReference type="SFLD" id="SFLDG01067">
    <property type="entry name" value="SPASM/twitch_domain_containing"/>
    <property type="match status" value="1"/>
</dbReference>
<dbReference type="InterPro" id="IPR007197">
    <property type="entry name" value="rSAM"/>
</dbReference>